<evidence type="ECO:0000313" key="3">
    <source>
        <dbReference type="Proteomes" id="UP000198984"/>
    </source>
</evidence>
<proteinExistence type="predicted"/>
<feature type="domain" description="DUF6734" evidence="1">
    <location>
        <begin position="1"/>
        <end position="283"/>
    </location>
</feature>
<reference evidence="2 3" key="1">
    <citation type="submission" date="2016-10" db="EMBL/GenBank/DDBJ databases">
        <authorList>
            <person name="de Groot N.N."/>
        </authorList>
    </citation>
    <scope>NUCLEOTIDE SEQUENCE [LARGE SCALE GENOMIC DNA]</scope>
    <source>
        <strain evidence="2 3">DSM 21039</strain>
    </source>
</reference>
<dbReference type="AlphaFoldDB" id="A0A1H7GTP6"/>
<gene>
    <name evidence="2" type="ORF">SAMN04488505_101133</name>
</gene>
<dbReference type="Pfam" id="PF20508">
    <property type="entry name" value="DUF6734"/>
    <property type="match status" value="1"/>
</dbReference>
<keyword evidence="3" id="KW-1185">Reference proteome</keyword>
<dbReference type="EMBL" id="FOBB01000001">
    <property type="protein sequence ID" value="SEK40412.1"/>
    <property type="molecule type" value="Genomic_DNA"/>
</dbReference>
<dbReference type="PROSITE" id="PS51257">
    <property type="entry name" value="PROKAR_LIPOPROTEIN"/>
    <property type="match status" value="1"/>
</dbReference>
<protein>
    <recommendedName>
        <fullName evidence="1">DUF6734 domain-containing protein</fullName>
    </recommendedName>
</protein>
<name>A0A1H7GTP6_9BACT</name>
<evidence type="ECO:0000313" key="2">
    <source>
        <dbReference type="EMBL" id="SEK40412.1"/>
    </source>
</evidence>
<accession>A0A1H7GTP6</accession>
<sequence length="519" mass="59635">MRIVQSFWSADKDMLQNDFGWCSAQHHLMAWALSCLKLKTHYGDVHLYTDTNGYRILIEQLGLPYTQVEICYDNIPYNDLWVLPKILTYSAQQEPFIHVDGDVFIWEKFPREMENASLLAQNFEISTEYYENALKHIENDLSYLPDLLRESLRKNPIPSYNAGVLGGSDLAFFKEYAQTALDLVHRNYDKSRAVHSGIYNILCEQILFASIAARDQKEVTCYFKEQYKDNGYSAMDIADLSSINYRLKYIHLLGPHKRSRDNCELMSRFLYKEYPEYFAKVVSLFSHEHRYFTTKIKEVFPTPAAVNGREKSAGILYPRTSYAISLVEKSNEKLPAAQIEEYVTHSSRSVVKEIFNYETDLLKLIAGWNALPASRLYSIENSCQVNSAFFFLPKEAQLSAVIEKNELLTIIETPFDWTSGLSGIAESDLDPELTFNIACAPELFFNGFSEKSIDDLEYNILALLDSAVPLAALLKALEVCFSADEIENDHDSIYELVLMKIKRLSLKKFIFIKEACPEI</sequence>
<dbReference type="RefSeq" id="WP_143080868.1">
    <property type="nucleotide sequence ID" value="NZ_FOBB01000001.1"/>
</dbReference>
<evidence type="ECO:0000259" key="1">
    <source>
        <dbReference type="Pfam" id="PF20508"/>
    </source>
</evidence>
<dbReference type="OrthoDB" id="771064at2"/>
<organism evidence="2 3">
    <name type="scientific">Chitinophaga rupis</name>
    <dbReference type="NCBI Taxonomy" id="573321"/>
    <lineage>
        <taxon>Bacteria</taxon>
        <taxon>Pseudomonadati</taxon>
        <taxon>Bacteroidota</taxon>
        <taxon>Chitinophagia</taxon>
        <taxon>Chitinophagales</taxon>
        <taxon>Chitinophagaceae</taxon>
        <taxon>Chitinophaga</taxon>
    </lineage>
</organism>
<dbReference type="Proteomes" id="UP000198984">
    <property type="component" value="Unassembled WGS sequence"/>
</dbReference>
<dbReference type="InterPro" id="IPR046621">
    <property type="entry name" value="DUF6734"/>
</dbReference>
<dbReference type="STRING" id="573321.SAMN04488505_101133"/>